<comment type="caution">
    <text evidence="3">The sequence shown here is derived from an EMBL/GenBank/DDBJ whole genome shotgun (WGS) entry which is preliminary data.</text>
</comment>
<evidence type="ECO:0000256" key="2">
    <source>
        <dbReference type="SAM" id="Phobius"/>
    </source>
</evidence>
<sequence>MSSSGSNSSETDVGSVNATSSASDTGSIVFTSAPKTESSNSGDSCTWYSGGICSNPRSCSDCLNVAIPGQDCAISAYGECMNSYMLSSVGGYPMDRFTYCSSDDSLCSACRANWTSDDSAGVYVEPNAMCVGESGCICIASCELPGRDGNIVDNWCIPALDGSQFRLVAGLIAGTIGLFVLATVLTKRQLARRQRQDVEDREARNAARAAVREARRPAGLAHLPQLSLSGWSDMREKLVSSEQSQLAGESTTMKPTLTRTSTTPPAASLEEGDGYRPMSPSEHPPRRELQAMSSWSAENQDSNADDITFPPSQTIAPSINLASTGTAQTSDSDDSGGPPPNSNNGEDEARREEDLNYRRTHGTCMYYPTDDRHPCQLQRSCYDCLNFNITTEPEGCFVNPMGQEELVQKEQIQEARIEDAALEPVKNHNVQLIGAEPSAPDVETALPTAPPVMIPYATLAPVAITARAMAAPSAPDFEDMDSIDGDDFDMAEL</sequence>
<name>A0A8T1U7V7_9STRA</name>
<dbReference type="VEuPathDB" id="FungiDB:PC110_g17829"/>
<feature type="transmembrane region" description="Helical" evidence="2">
    <location>
        <begin position="165"/>
        <end position="185"/>
    </location>
</feature>
<feature type="compositionally biased region" description="Polar residues" evidence="1">
    <location>
        <begin position="291"/>
        <end position="302"/>
    </location>
</feature>
<dbReference type="EMBL" id="JAENGZ010000565">
    <property type="protein sequence ID" value="KAG6957123.1"/>
    <property type="molecule type" value="Genomic_DNA"/>
</dbReference>
<accession>A0A8T1U7V7</accession>
<evidence type="ECO:0000313" key="3">
    <source>
        <dbReference type="EMBL" id="KAG6957123.1"/>
    </source>
</evidence>
<feature type="region of interest" description="Disordered" evidence="1">
    <location>
        <begin position="1"/>
        <end position="25"/>
    </location>
</feature>
<dbReference type="Proteomes" id="UP000688947">
    <property type="component" value="Unassembled WGS sequence"/>
</dbReference>
<evidence type="ECO:0000313" key="4">
    <source>
        <dbReference type="Proteomes" id="UP000688947"/>
    </source>
</evidence>
<gene>
    <name evidence="3" type="ORF">JG687_00010185</name>
</gene>
<dbReference type="AlphaFoldDB" id="A0A8T1U7V7"/>
<evidence type="ECO:0000256" key="1">
    <source>
        <dbReference type="SAM" id="MobiDB-lite"/>
    </source>
</evidence>
<keyword evidence="2" id="KW-0472">Membrane</keyword>
<organism evidence="3 4">
    <name type="scientific">Phytophthora cactorum</name>
    <dbReference type="NCBI Taxonomy" id="29920"/>
    <lineage>
        <taxon>Eukaryota</taxon>
        <taxon>Sar</taxon>
        <taxon>Stramenopiles</taxon>
        <taxon>Oomycota</taxon>
        <taxon>Peronosporomycetes</taxon>
        <taxon>Peronosporales</taxon>
        <taxon>Peronosporaceae</taxon>
        <taxon>Phytophthora</taxon>
    </lineage>
</organism>
<dbReference type="VEuPathDB" id="FungiDB:PC110_g17827"/>
<dbReference type="OrthoDB" id="158474at2759"/>
<feature type="compositionally biased region" description="Polar residues" evidence="1">
    <location>
        <begin position="240"/>
        <end position="265"/>
    </location>
</feature>
<feature type="compositionally biased region" description="Polar residues" evidence="1">
    <location>
        <begin position="310"/>
        <end position="330"/>
    </location>
</feature>
<feature type="region of interest" description="Disordered" evidence="1">
    <location>
        <begin position="239"/>
        <end position="353"/>
    </location>
</feature>
<proteinExistence type="predicted"/>
<reference evidence="3" key="1">
    <citation type="submission" date="2021-01" db="EMBL/GenBank/DDBJ databases">
        <title>Phytophthora aleatoria, a newly-described species from Pinus radiata is distinct from Phytophthora cactorum isolates based on comparative genomics.</title>
        <authorList>
            <person name="Mcdougal R."/>
            <person name="Panda P."/>
            <person name="Williams N."/>
            <person name="Studholme D.J."/>
        </authorList>
    </citation>
    <scope>NUCLEOTIDE SEQUENCE</scope>
    <source>
        <strain evidence="3">NZFS 3830</strain>
    </source>
</reference>
<keyword evidence="2" id="KW-1133">Transmembrane helix</keyword>
<keyword evidence="2" id="KW-0812">Transmembrane</keyword>
<protein>
    <submittedName>
        <fullName evidence="3">Uncharacterized protein</fullName>
    </submittedName>
</protein>